<comment type="similarity">
    <text evidence="1">Belongs to the carotenoid oxygenase family.</text>
</comment>
<evidence type="ECO:0000256" key="3">
    <source>
        <dbReference type="ARBA" id="ARBA00023002"/>
    </source>
</evidence>
<proteinExistence type="inferred from homology"/>
<accession>A0A9P1C1I9</accession>
<name>A0A9P1C1I9_9DINO</name>
<evidence type="ECO:0000313" key="10">
    <source>
        <dbReference type="Proteomes" id="UP001152797"/>
    </source>
</evidence>
<evidence type="ECO:0000256" key="5">
    <source>
        <dbReference type="PIRSR" id="PIRSR604294-1"/>
    </source>
</evidence>
<organism evidence="7">
    <name type="scientific">Cladocopium goreaui</name>
    <dbReference type="NCBI Taxonomy" id="2562237"/>
    <lineage>
        <taxon>Eukaryota</taxon>
        <taxon>Sar</taxon>
        <taxon>Alveolata</taxon>
        <taxon>Dinophyceae</taxon>
        <taxon>Suessiales</taxon>
        <taxon>Symbiodiniaceae</taxon>
        <taxon>Cladocopium</taxon>
    </lineage>
</organism>
<dbReference type="Pfam" id="PF03055">
    <property type="entry name" value="RPE65"/>
    <property type="match status" value="1"/>
</dbReference>
<comment type="cofactor">
    <cofactor evidence="5">
        <name>Fe(2+)</name>
        <dbReference type="ChEBI" id="CHEBI:29033"/>
    </cofactor>
    <text evidence="5">Binds 1 Fe(2+) ion per subunit.</text>
</comment>
<dbReference type="PANTHER" id="PTHR10543:SF89">
    <property type="entry name" value="CAROTENOID 9,10(9',10')-CLEAVAGE DIOXYGENASE 1"/>
    <property type="match status" value="1"/>
</dbReference>
<evidence type="ECO:0000313" key="8">
    <source>
        <dbReference type="EMBL" id="CAL1136775.1"/>
    </source>
</evidence>
<dbReference type="GO" id="GO:0016121">
    <property type="term" value="P:carotene catabolic process"/>
    <property type="evidence" value="ECO:0007669"/>
    <property type="project" value="TreeGrafter"/>
</dbReference>
<dbReference type="EMBL" id="CAMXCT020000800">
    <property type="protein sequence ID" value="CAL1136775.1"/>
    <property type="molecule type" value="Genomic_DNA"/>
</dbReference>
<dbReference type="Proteomes" id="UP001152797">
    <property type="component" value="Unassembled WGS sequence"/>
</dbReference>
<keyword evidence="3" id="KW-0560">Oxidoreductase</keyword>
<dbReference type="EMBL" id="CAMXCT030000800">
    <property type="protein sequence ID" value="CAL4770712.1"/>
    <property type="molecule type" value="Genomic_DNA"/>
</dbReference>
<protein>
    <submittedName>
        <fullName evidence="9">Apocarotenoid-15,15'-oxygenase</fullName>
    </submittedName>
</protein>
<dbReference type="GO" id="GO:0009570">
    <property type="term" value="C:chloroplast stroma"/>
    <property type="evidence" value="ECO:0007669"/>
    <property type="project" value="TreeGrafter"/>
</dbReference>
<feature type="region of interest" description="Disordered" evidence="6">
    <location>
        <begin position="1"/>
        <end position="129"/>
    </location>
</feature>
<dbReference type="AlphaFoldDB" id="A0A9P1C1I9"/>
<feature type="compositionally biased region" description="Polar residues" evidence="6">
    <location>
        <begin position="35"/>
        <end position="47"/>
    </location>
</feature>
<feature type="binding site" evidence="5">
    <location>
        <position position="379"/>
    </location>
    <ligand>
        <name>Fe cation</name>
        <dbReference type="ChEBI" id="CHEBI:24875"/>
        <note>catalytic</note>
    </ligand>
</feature>
<dbReference type="GO" id="GO:0010436">
    <property type="term" value="F:carotenoid dioxygenase activity"/>
    <property type="evidence" value="ECO:0007669"/>
    <property type="project" value="TreeGrafter"/>
</dbReference>
<evidence type="ECO:0000313" key="9">
    <source>
        <dbReference type="EMBL" id="CAL4770712.1"/>
    </source>
</evidence>
<evidence type="ECO:0000256" key="2">
    <source>
        <dbReference type="ARBA" id="ARBA00022723"/>
    </source>
</evidence>
<dbReference type="InterPro" id="IPR004294">
    <property type="entry name" value="Carotenoid_Oase"/>
</dbReference>
<keyword evidence="4 5" id="KW-0408">Iron</keyword>
<feature type="compositionally biased region" description="Basic and acidic residues" evidence="6">
    <location>
        <begin position="84"/>
        <end position="96"/>
    </location>
</feature>
<sequence>MGKEPPSHQAKAPPIYSPTPCRSRGSGLFHKFIEQSRNASGIDQPRTSKIPAEESAPAREEVEESPDSPEDRPTSSKSRRARKPAGEKVAKRKEPPAEAEENCQVEKKRKTAAGALQELSKKPRKTTTKTIPAPSAAVVAVDDFVSEGQGNGRPQRARCPVLASWRGEKAIYSREPGSATPRVTGFHIVPESQGSKESLVADPWRRGFEAAPETHPVMLEAIEGEIPSDLVGTIYRNSAGRLRIGASEYEHWFDGDGFVSALSVDGVQQKAAFASRFVRTPRFVAQEKPGAFARAQEGLGMASVGAWTPADNGDFSSNVFRLATNPANTSVLWWGDRLLALCEGGLPYRLDPGTLETLGEDLFKDRSISESGVSFFSAHPKRDPTTGELFNIGLTISVPQAIEVYCCSATGELLQRAKVPLKEFTFVHDFAITEKYIVLIMPPWVCPVDGLLQSLWEGGLGQKFGWQEELGTRCVLLKRSDLSTVFDETLMPPVSLYHTVNAFEEDDTVKLQIAAHIGPREHVEKNFRDMYRSNWTDETRCSLKEMTLDISLGRISIRSVGPSDAASFELPTIHPAFIGRTHRHVFTNSAYPSTAGFANTVERLDLQKNLVDRAVFEEGQFAGEPMVIPKESAKDELSAMLGWYVCTCVYDANSNKSFFAFFDAAHLSAGPVAKVHLPTHLPYSFHGEWVQDLDFTSADLLGKVDVLHVAQKGKPEPLPGARARPKPARRPSHRKGTESVADLPGLECSEALPDPDLAADEPSSLLPHHTKMPTKSLLRSKGSARRTRKVSWSEEQREFVIEKVPFSTDLWEPVEPQTQCNHCQRIFLWGSEIDYGNFAAARENRFEEVFCKGCRATSLFASIGGWFLVSCACREAGFSADPSEAMMLVQQLIKLGPHGREPDDVWRILRLEEAPAWYEIMQKALARIEEAFTIPEDFEGGPSVQLLEPESEIHEVEDWHSGTRGIAAVLSFGKLWRTQMSGPPQKMRESLIILRADASESVIISKVHGIPRKPLAKHTFYDRVQGFHRA</sequence>
<feature type="binding site" evidence="5">
    <location>
        <position position="686"/>
    </location>
    <ligand>
        <name>Fe cation</name>
        <dbReference type="ChEBI" id="CHEBI:24875"/>
        <note>catalytic</note>
    </ligand>
</feature>
<reference evidence="8" key="2">
    <citation type="submission" date="2024-04" db="EMBL/GenBank/DDBJ databases">
        <authorList>
            <person name="Chen Y."/>
            <person name="Shah S."/>
            <person name="Dougan E. K."/>
            <person name="Thang M."/>
            <person name="Chan C."/>
        </authorList>
    </citation>
    <scope>NUCLEOTIDE SEQUENCE [LARGE SCALE GENOMIC DNA]</scope>
</reference>
<evidence type="ECO:0000256" key="1">
    <source>
        <dbReference type="ARBA" id="ARBA00006787"/>
    </source>
</evidence>
<reference evidence="7" key="1">
    <citation type="submission" date="2022-10" db="EMBL/GenBank/DDBJ databases">
        <authorList>
            <person name="Chen Y."/>
            <person name="Dougan E. K."/>
            <person name="Chan C."/>
            <person name="Rhodes N."/>
            <person name="Thang M."/>
        </authorList>
    </citation>
    <scope>NUCLEOTIDE SEQUENCE</scope>
</reference>
<keyword evidence="2 5" id="KW-0479">Metal-binding</keyword>
<dbReference type="OrthoDB" id="412415at2759"/>
<dbReference type="EMBL" id="CAMXCT010000800">
    <property type="protein sequence ID" value="CAI3983400.1"/>
    <property type="molecule type" value="Genomic_DNA"/>
</dbReference>
<comment type="caution">
    <text evidence="7">The sequence shown here is derived from an EMBL/GenBank/DDBJ whole genome shotgun (WGS) entry which is preliminary data.</text>
</comment>
<feature type="binding site" evidence="5">
    <location>
        <position position="498"/>
    </location>
    <ligand>
        <name>Fe cation</name>
        <dbReference type="ChEBI" id="CHEBI:24875"/>
        <note>catalytic</note>
    </ligand>
</feature>
<feature type="region of interest" description="Disordered" evidence="6">
    <location>
        <begin position="711"/>
        <end position="783"/>
    </location>
</feature>
<feature type="binding site" evidence="5">
    <location>
        <position position="428"/>
    </location>
    <ligand>
        <name>Fe cation</name>
        <dbReference type="ChEBI" id="CHEBI:24875"/>
        <note>catalytic</note>
    </ligand>
</feature>
<gene>
    <name evidence="7" type="ORF">C1SCF055_LOCUS11017</name>
</gene>
<keyword evidence="10" id="KW-1185">Reference proteome</keyword>
<dbReference type="GO" id="GO:0046872">
    <property type="term" value="F:metal ion binding"/>
    <property type="evidence" value="ECO:0007669"/>
    <property type="project" value="UniProtKB-KW"/>
</dbReference>
<dbReference type="PANTHER" id="PTHR10543">
    <property type="entry name" value="BETA-CAROTENE DIOXYGENASE"/>
    <property type="match status" value="1"/>
</dbReference>
<evidence type="ECO:0000256" key="4">
    <source>
        <dbReference type="ARBA" id="ARBA00023004"/>
    </source>
</evidence>
<evidence type="ECO:0000256" key="6">
    <source>
        <dbReference type="SAM" id="MobiDB-lite"/>
    </source>
</evidence>
<evidence type="ECO:0000313" key="7">
    <source>
        <dbReference type="EMBL" id="CAI3983400.1"/>
    </source>
</evidence>
<feature type="compositionally biased region" description="Basic residues" evidence="6">
    <location>
        <begin position="723"/>
        <end position="734"/>
    </location>
</feature>